<dbReference type="RefSeq" id="XP_070852060.1">
    <property type="nucleotide sequence ID" value="XM_070995959.1"/>
</dbReference>
<comment type="subcellular location">
    <subcellularLocation>
        <location evidence="1">Cytoplasm</location>
        <location evidence="1">Cytoskeleton</location>
        <location evidence="1">Microtubule organizing center</location>
    </subcellularLocation>
</comment>
<evidence type="ECO:0000313" key="6">
    <source>
        <dbReference type="Proteomes" id="UP001652628"/>
    </source>
</evidence>
<accession>A0ABM4TQ13</accession>
<feature type="region of interest" description="Disordered" evidence="5">
    <location>
        <begin position="58"/>
        <end position="89"/>
    </location>
</feature>
<feature type="compositionally biased region" description="Polar residues" evidence="5">
    <location>
        <begin position="72"/>
        <end position="82"/>
    </location>
</feature>
<dbReference type="GeneID" id="108012459"/>
<sequence length="89" mass="9748">MSENSQPHESEVTLTVLHAISEIVNTGLSKESLKICMELLQHGVSSLALAKAIKAIRKGVEKKEREEEDTQSENGDSGQPSPVTCRKLF</sequence>
<dbReference type="InterPro" id="IPR022214">
    <property type="entry name" value="MZT1"/>
</dbReference>
<comment type="similarity">
    <text evidence="2">Belongs to the MOZART1 family.</text>
</comment>
<proteinExistence type="inferred from homology"/>
<keyword evidence="4" id="KW-0206">Cytoskeleton</keyword>
<protein>
    <submittedName>
        <fullName evidence="7">Mitotic-spindle organizing protein 1</fullName>
    </submittedName>
</protein>
<dbReference type="Pfam" id="PF12554">
    <property type="entry name" value="MOZART1"/>
    <property type="match status" value="1"/>
</dbReference>
<evidence type="ECO:0000256" key="2">
    <source>
        <dbReference type="ARBA" id="ARBA00011015"/>
    </source>
</evidence>
<keyword evidence="6" id="KW-1185">Reference proteome</keyword>
<evidence type="ECO:0000256" key="3">
    <source>
        <dbReference type="ARBA" id="ARBA00022490"/>
    </source>
</evidence>
<evidence type="ECO:0000313" key="7">
    <source>
        <dbReference type="RefSeq" id="XP_070852060.1"/>
    </source>
</evidence>
<name>A0ABM4TQ13_DROSZ</name>
<dbReference type="Proteomes" id="UP001652628">
    <property type="component" value="Chromosome 3"/>
</dbReference>
<gene>
    <name evidence="7" type="primary">Mzt1</name>
</gene>
<reference evidence="7" key="1">
    <citation type="submission" date="2025-08" db="UniProtKB">
        <authorList>
            <consortium name="RefSeq"/>
        </authorList>
    </citation>
    <scope>IDENTIFICATION</scope>
</reference>
<keyword evidence="3" id="KW-0963">Cytoplasm</keyword>
<evidence type="ECO:0000256" key="5">
    <source>
        <dbReference type="SAM" id="MobiDB-lite"/>
    </source>
</evidence>
<dbReference type="PANTHER" id="PTHR28520">
    <property type="entry name" value="MITOTIC-SPINDLE ORGANIZING PROTEIN 1"/>
    <property type="match status" value="1"/>
</dbReference>
<evidence type="ECO:0000256" key="1">
    <source>
        <dbReference type="ARBA" id="ARBA00004267"/>
    </source>
</evidence>
<dbReference type="PANTHER" id="PTHR28520:SF2">
    <property type="entry name" value="MITOTIC-SPINDLE ORGANIZING PROTEIN 1"/>
    <property type="match status" value="1"/>
</dbReference>
<organism evidence="6 7">
    <name type="scientific">Drosophila suzukii</name>
    <name type="common">Spotted-wing drosophila fruit fly</name>
    <dbReference type="NCBI Taxonomy" id="28584"/>
    <lineage>
        <taxon>Eukaryota</taxon>
        <taxon>Metazoa</taxon>
        <taxon>Ecdysozoa</taxon>
        <taxon>Arthropoda</taxon>
        <taxon>Hexapoda</taxon>
        <taxon>Insecta</taxon>
        <taxon>Pterygota</taxon>
        <taxon>Neoptera</taxon>
        <taxon>Endopterygota</taxon>
        <taxon>Diptera</taxon>
        <taxon>Brachycera</taxon>
        <taxon>Muscomorpha</taxon>
        <taxon>Ephydroidea</taxon>
        <taxon>Drosophilidae</taxon>
        <taxon>Drosophila</taxon>
        <taxon>Sophophora</taxon>
    </lineage>
</organism>
<evidence type="ECO:0000256" key="4">
    <source>
        <dbReference type="ARBA" id="ARBA00023212"/>
    </source>
</evidence>